<dbReference type="EMBL" id="NAJQ01000012">
    <property type="protein sequence ID" value="TKA83265.1"/>
    <property type="molecule type" value="Genomic_DNA"/>
</dbReference>
<dbReference type="InterPro" id="IPR039164">
    <property type="entry name" value="UBR1-like"/>
</dbReference>
<dbReference type="GO" id="GO:0008270">
    <property type="term" value="F:zinc ion binding"/>
    <property type="evidence" value="ECO:0007669"/>
    <property type="project" value="UniProtKB-UniRule"/>
</dbReference>
<dbReference type="InterPro" id="IPR055194">
    <property type="entry name" value="UBR1-like_WH"/>
</dbReference>
<keyword evidence="7 10" id="KW-0862">Zinc</keyword>
<evidence type="ECO:0000256" key="4">
    <source>
        <dbReference type="ARBA" id="ARBA00022723"/>
    </source>
</evidence>
<dbReference type="Proteomes" id="UP000309340">
    <property type="component" value="Unassembled WGS sequence"/>
</dbReference>
<keyword evidence="5 10" id="KW-0863">Zinc-finger</keyword>
<dbReference type="GO" id="GO:0005737">
    <property type="term" value="C:cytoplasm"/>
    <property type="evidence" value="ECO:0007669"/>
    <property type="project" value="TreeGrafter"/>
</dbReference>
<evidence type="ECO:0000256" key="1">
    <source>
        <dbReference type="ARBA" id="ARBA00000900"/>
    </source>
</evidence>
<dbReference type="InterPro" id="IPR042065">
    <property type="entry name" value="E3_ELL-like"/>
</dbReference>
<protein>
    <recommendedName>
        <fullName evidence="10">E3 ubiquitin-protein ligase</fullName>
        <ecNumber evidence="10">2.3.2.27</ecNumber>
    </recommendedName>
</protein>
<keyword evidence="3 10" id="KW-0808">Transferase</keyword>
<feature type="region of interest" description="Disordered" evidence="11">
    <location>
        <begin position="491"/>
        <end position="553"/>
    </location>
</feature>
<comment type="pathway">
    <text evidence="2 10">Protein modification; protein ubiquitination.</text>
</comment>
<feature type="compositionally biased region" description="Basic and acidic residues" evidence="11">
    <location>
        <begin position="1308"/>
        <end position="1317"/>
    </location>
</feature>
<accession>A0A4U0Y6K7</accession>
<dbReference type="UniPathway" id="UPA00143"/>
<dbReference type="Pfam" id="PF18995">
    <property type="entry name" value="PRT6_C"/>
    <property type="match status" value="1"/>
</dbReference>
<comment type="catalytic activity">
    <reaction evidence="1 10">
        <text>S-ubiquitinyl-[E2 ubiquitin-conjugating enzyme]-L-cysteine + [acceptor protein]-L-lysine = [E2 ubiquitin-conjugating enzyme]-L-cysteine + N(6)-ubiquitinyl-[acceptor protein]-L-lysine.</text>
        <dbReference type="EC" id="2.3.2.27"/>
    </reaction>
</comment>
<comment type="caution">
    <text evidence="13">The sequence shown here is derived from an EMBL/GenBank/DDBJ whole genome shotgun (WGS) entry which is preliminary data.</text>
</comment>
<dbReference type="CDD" id="cd16482">
    <property type="entry name" value="RING-H2_UBR1-like"/>
    <property type="match status" value="1"/>
</dbReference>
<dbReference type="GO" id="GO:0061630">
    <property type="term" value="F:ubiquitin protein ligase activity"/>
    <property type="evidence" value="ECO:0007669"/>
    <property type="project" value="UniProtKB-UniRule"/>
</dbReference>
<organism evidence="13 14">
    <name type="scientific">Friedmanniomyces simplex</name>
    <dbReference type="NCBI Taxonomy" id="329884"/>
    <lineage>
        <taxon>Eukaryota</taxon>
        <taxon>Fungi</taxon>
        <taxon>Dikarya</taxon>
        <taxon>Ascomycota</taxon>
        <taxon>Pezizomycotina</taxon>
        <taxon>Dothideomycetes</taxon>
        <taxon>Dothideomycetidae</taxon>
        <taxon>Mycosphaerellales</taxon>
        <taxon>Teratosphaeriaceae</taxon>
        <taxon>Friedmanniomyces</taxon>
    </lineage>
</organism>
<dbReference type="GO" id="GO:0000151">
    <property type="term" value="C:ubiquitin ligase complex"/>
    <property type="evidence" value="ECO:0007669"/>
    <property type="project" value="TreeGrafter"/>
</dbReference>
<feature type="domain" description="UBR-type" evidence="12">
    <location>
        <begin position="85"/>
        <end position="157"/>
    </location>
</feature>
<dbReference type="Gene3D" id="3.30.1390.10">
    <property type="match status" value="1"/>
</dbReference>
<dbReference type="CDD" id="cd19673">
    <property type="entry name" value="UBR-box_UBR3"/>
    <property type="match status" value="1"/>
</dbReference>
<evidence type="ECO:0000256" key="8">
    <source>
        <dbReference type="ARBA" id="ARBA00046341"/>
    </source>
</evidence>
<proteinExistence type="inferred from homology"/>
<dbReference type="PANTHER" id="PTHR21497:SF24">
    <property type="entry name" value="E3 UBIQUITIN-PROTEIN LIGASE UBR1"/>
    <property type="match status" value="1"/>
</dbReference>
<dbReference type="InterPro" id="IPR014719">
    <property type="entry name" value="Ribosomal_bL12_C/ClpS-like"/>
</dbReference>
<evidence type="ECO:0000256" key="7">
    <source>
        <dbReference type="ARBA" id="ARBA00022833"/>
    </source>
</evidence>
<dbReference type="InterPro" id="IPR044046">
    <property type="entry name" value="E3_ligase_UBR-like_C"/>
</dbReference>
<evidence type="ECO:0000256" key="11">
    <source>
        <dbReference type="SAM" id="MobiDB-lite"/>
    </source>
</evidence>
<comment type="similarity">
    <text evidence="8 10">Belongs to the E3 ubiquitin-protein ligase UBR1-like family.</text>
</comment>
<feature type="zinc finger region" description="UBR-type" evidence="9">
    <location>
        <begin position="85"/>
        <end position="157"/>
    </location>
</feature>
<dbReference type="PANTHER" id="PTHR21497">
    <property type="entry name" value="UBIQUITIN LIGASE E3 ALPHA-RELATED"/>
    <property type="match status" value="1"/>
</dbReference>
<dbReference type="SMART" id="SM00396">
    <property type="entry name" value="ZnF_UBR1"/>
    <property type="match status" value="1"/>
</dbReference>
<dbReference type="GO" id="GO:0071596">
    <property type="term" value="P:ubiquitin-dependent protein catabolic process via the N-end rule pathway"/>
    <property type="evidence" value="ECO:0007669"/>
    <property type="project" value="UniProtKB-UniRule"/>
</dbReference>
<dbReference type="Gene3D" id="1.10.10.2670">
    <property type="entry name" value="E3 ubiquitin-protein ligase"/>
    <property type="match status" value="1"/>
</dbReference>
<dbReference type="Pfam" id="PF22960">
    <property type="entry name" value="WHD_UBR1"/>
    <property type="match status" value="1"/>
</dbReference>
<dbReference type="GO" id="GO:0016567">
    <property type="term" value="P:protein ubiquitination"/>
    <property type="evidence" value="ECO:0007669"/>
    <property type="project" value="UniProtKB-UniRule"/>
</dbReference>
<evidence type="ECO:0000256" key="5">
    <source>
        <dbReference type="ARBA" id="ARBA00022771"/>
    </source>
</evidence>
<feature type="region of interest" description="Disordered" evidence="11">
    <location>
        <begin position="368"/>
        <end position="389"/>
    </location>
</feature>
<evidence type="ECO:0000256" key="6">
    <source>
        <dbReference type="ARBA" id="ARBA00022786"/>
    </source>
</evidence>
<comment type="function">
    <text evidence="10">Ubiquitin ligase protein which is a component of the N-end rule pathway. Recognizes and binds to proteins bearing specific N-terminal residues that are destabilizing according to the N-end rule, leading to their ubiquitination and subsequent degradation.</text>
</comment>
<evidence type="ECO:0000313" key="14">
    <source>
        <dbReference type="Proteomes" id="UP000309340"/>
    </source>
</evidence>
<sequence length="2162" mass="241936">MLAPEDRALCHELLTQPINFGYRYTSAADRHLREILFRSLARNRTDYLRLFFPNGASPDRSRPWSLKEAQGAEEGAEYTAAAKGTACGHIFKSGESTYHCKTCAADETCVLCVRCFESSDHDGHNVFISVSPGNAGCCDCGDREAWKKEVRCSIHTEGTVEQPVRQTGKQRAPIAFPVSQLPPDLVEAIRMTLGRAIDYLCDVFSCSPEQLRLPKTEASVRQDEEQSRLGLPYGEEPIDPQPEFAMVLWNDEKHTVDDVQNQVARACSKSKRFGKAIAHEVDEYGRSVVHYSRDVSELLRMAGVLEQIKVTVTVRSSRDTFREQMCSTIIDWVTDISGCAVGSDPYILRNSVCEELLQRWRTGSRATNADIGRQGIDDHEEEENEDSRRQYQEFMQPLAEAQAGAAGVRVVRLELLDGNAGVDANDDGNYDDEDDGDEYDEIEVEEDSMEVEIEDIRQAANAAIAAQADTADMDVDFMDDNEDVTEALEATLAGYPPPPPPPQGGQQRRRIFTPADSDDGEAATEPRPPTNAPYNIMPKTPKARSGSSRRALRPSKHWLEKPGGFRTRVSEPCEDLWQRVRLDYLILYDLRLWKLLRIRLRHLYITTVVTIPNFKRILGLRFAGLYTTLAQLYLIADREPDHSIINLSVQMLTTPSITEEVVERGNFFTNLMALLYTFLTTRQVGYPEDVSPRATLAFDAGAVTNRRIFHFFMDLRWLCQSEFIQHKIRIEPRYLLQFLDLAKLHQGVCPNTRATGEHVEYESDAWISASMIVKELNRLCKQVAGSFAPKPEAGDHDLHLQRALRTVAQVTMINSFGHERRRFMAAELKEDLAWHVVGPYEVDGRLYSVPKCVVQAEPMSFHHPLHYLLSWLIEYSKAMSRSELRALLAFSADDLKDPWNVTRAGPAPPSSLTADELLSAVFDHSLRTYVWLAQMKSGMWVRNGITLRHQAHTYRSVNHRDVGYQRDILMLQTGLVLCGSDAEKPGERFLAQMIDRFEMTRWFKGNYSVLVGYEELQQLDVIEDFFHLLVIALCERSNLTPAADAKEQHAKTVRNDIAHALCFKPLSYSDLKARVTDKVSDSDEFAGVLASMTVYRPPEGMSDTGTFELKRDFVELVDPYYAHYSRNLREEAEGIYRKQVGQKTGKKAEDVVYEPHLEVIPSGLFADLAALTRTPLFVQVLCAALGYAVGIKTFAPNMQVTRVETFLHMVLHLAIVAMVEDRGQGREDGFTTLAATPVSRLDGRQGDTVVSLLVALSGMEEYAACHPTIKHVLRKMQRRSPDRLSTLSGLLGALFDRTDTGSPSSVSAEEKDKKKHEALARQARVMAKMKEQQNSFMQNQGMSAFGDDFDDFDNMSITEEPENFAETRKTWSFPSGTCILCQEDTNDQKLFGTFAYLGESNILRSTPIEDPDFVKEVLDTPASLDRAADAIRPFGVSGDNKRTVQKIMADGKVVNFERQELSKGFPTHAPHNGVRGPVSTSCGHIMHFHCFERYLHATVQRHENQIARNHPERVELNEFTCPLCKALGNTFLPIIWRGKECACEHELHAAKEMGQWLGEEGATISPDLSFMESPVVAMQRVQQVQELYASRSSRYVAATFAPSLVSSLQELSLETSPTAASAAQQQPRYSLRRGYSLSSLFRIGRSEGANQGSAGEARDLYLASSSQSSSSNEQPRMAELVRAYHRIDETMRVNQLSGSTTPHRRTTESAANPIAVLSRALGLSVSAFEIAHRGAASDATATSLLADLSEQNLTHLRILSETVESFLAVHVLRNPGVNAVAQDTVKRRDIMAALLFGVESEIAFIKLKDSGEKLLFQDDVFLFFADWLAFMAPGVAEASSILQLCYWAEVVKAVFVYKKLVKGMSANRAAAGGAVPASDAFKLAVSGMAMEWDRYAMPLSAAELQVMRVIVDKYALAFLRKSIVLMHVRYGLDFECPYNIDADAPELPRLTSLLHLPTLDHICTLYTTPGPGSDRLRQITKRWISQATMITEHESAADPRSISLPHPAIFELVGLPKNYDTLTEEALKRRCPTTGKEVTDPALCLFCGAIFCSQAVCCTKDKNQGGCTQHLKSCGGKIGVFLIIRKCMVLFLHDPGNGSWAHAPYLDRHGEPDPTLRRHHPLFLHGRRYDKLVREVWLGLQVGNVIARKLEAEVNPGGWETL</sequence>
<keyword evidence="6 10" id="KW-0833">Ubl conjugation pathway</keyword>
<feature type="compositionally biased region" description="Basic and acidic residues" evidence="11">
    <location>
        <begin position="215"/>
        <end position="227"/>
    </location>
</feature>
<dbReference type="Pfam" id="PF02617">
    <property type="entry name" value="ClpS"/>
    <property type="match status" value="1"/>
</dbReference>
<keyword evidence="4 10" id="KW-0479">Metal-binding</keyword>
<dbReference type="InterPro" id="IPR003126">
    <property type="entry name" value="Znf_UBR"/>
</dbReference>
<evidence type="ECO:0000259" key="12">
    <source>
        <dbReference type="PROSITE" id="PS51157"/>
    </source>
</evidence>
<gene>
    <name evidence="13" type="ORF">B0A55_00787</name>
</gene>
<dbReference type="Pfam" id="PF02207">
    <property type="entry name" value="zf-UBR"/>
    <property type="match status" value="1"/>
</dbReference>
<dbReference type="OrthoDB" id="26387at2759"/>
<evidence type="ECO:0000256" key="2">
    <source>
        <dbReference type="ARBA" id="ARBA00004906"/>
    </source>
</evidence>
<dbReference type="STRING" id="329884.A0A4U0Y6K7"/>
<dbReference type="SUPFAM" id="SSF46785">
    <property type="entry name" value="Winged helix' DNA-binding domain"/>
    <property type="match status" value="1"/>
</dbReference>
<evidence type="ECO:0000256" key="10">
    <source>
        <dbReference type="RuleBase" id="RU366018"/>
    </source>
</evidence>
<keyword evidence="14" id="KW-1185">Reference proteome</keyword>
<feature type="region of interest" description="Disordered" evidence="11">
    <location>
        <begin position="215"/>
        <end position="235"/>
    </location>
</feature>
<feature type="region of interest" description="Disordered" evidence="11">
    <location>
        <begin position="1298"/>
        <end position="1317"/>
    </location>
</feature>
<dbReference type="PROSITE" id="PS51157">
    <property type="entry name" value="ZF_UBR"/>
    <property type="match status" value="1"/>
</dbReference>
<name>A0A4U0Y6K7_9PEZI</name>
<evidence type="ECO:0000256" key="9">
    <source>
        <dbReference type="PROSITE-ProRule" id="PRU00508"/>
    </source>
</evidence>
<dbReference type="SUPFAM" id="SSF54736">
    <property type="entry name" value="ClpS-like"/>
    <property type="match status" value="1"/>
</dbReference>
<dbReference type="InterPro" id="IPR003769">
    <property type="entry name" value="ClpS_core"/>
</dbReference>
<dbReference type="FunFam" id="2.10.110.30:FF:000001">
    <property type="entry name" value="E3 ubiquitin-protein ligase UBR2 isoform 1"/>
    <property type="match status" value="1"/>
</dbReference>
<dbReference type="Gene3D" id="2.10.110.30">
    <property type="match status" value="1"/>
</dbReference>
<dbReference type="InterPro" id="IPR036390">
    <property type="entry name" value="WH_DNA-bd_sf"/>
</dbReference>
<reference evidence="13 14" key="1">
    <citation type="submission" date="2017-03" db="EMBL/GenBank/DDBJ databases">
        <title>Genomes of endolithic fungi from Antarctica.</title>
        <authorList>
            <person name="Coleine C."/>
            <person name="Masonjones S."/>
            <person name="Stajich J.E."/>
        </authorList>
    </citation>
    <scope>NUCLEOTIDE SEQUENCE [LARGE SCALE GENOMIC DNA]</scope>
    <source>
        <strain evidence="13 14">CCFEE 5184</strain>
    </source>
</reference>
<evidence type="ECO:0000256" key="3">
    <source>
        <dbReference type="ARBA" id="ARBA00022679"/>
    </source>
</evidence>
<dbReference type="EC" id="2.3.2.27" evidence="10"/>
<evidence type="ECO:0000313" key="13">
    <source>
        <dbReference type="EMBL" id="TKA83265.1"/>
    </source>
</evidence>